<dbReference type="Gene3D" id="3.10.580.10">
    <property type="entry name" value="CBS-domain"/>
    <property type="match status" value="2"/>
</dbReference>
<evidence type="ECO:0000256" key="1">
    <source>
        <dbReference type="ARBA" id="ARBA00023122"/>
    </source>
</evidence>
<dbReference type="CDD" id="cd02205">
    <property type="entry name" value="CBS_pair_SF"/>
    <property type="match status" value="1"/>
</dbReference>
<dbReference type="InterPro" id="IPR000644">
    <property type="entry name" value="CBS_dom"/>
</dbReference>
<reference evidence="4 5" key="1">
    <citation type="submission" date="2014-10" db="EMBL/GenBank/DDBJ databases">
        <title>Draft genome of anammox bacterium scalindua brodae, obtained using differential coverage binning of sequence data from two enrichment reactors.</title>
        <authorList>
            <person name="Speth D.R."/>
            <person name="Russ L."/>
            <person name="Kartal B."/>
            <person name="Op den Camp H.J."/>
            <person name="Dutilh B.E."/>
            <person name="Jetten M.S."/>
        </authorList>
    </citation>
    <scope>NUCLEOTIDE SEQUENCE [LARGE SCALE GENOMIC DNA]</scope>
    <source>
        <strain evidence="4">RU1</strain>
    </source>
</reference>
<sequence length="320" mass="35567">MFRPPNITKETPIYEVAEHMISTKVYTLPVFDDQGEPVGVIHAKVILQTILTDHGLLSSISKLIDPNDPITSPINSLVGEVYQKLKKEGVSRIVLVDDESKLVGIVSRGDLIKAFIKPTPKTRFASEGTATGYNSFAGEKKFRKDEPVRKYYTALVGSLSESSPRDKVVSTLISSPHNSLVLVDKNNKPSGVLSIHDLLEAIARLRPKEDILLIIKKPSDSVTDKEWESAREYLIRFGRKLKKRMVINKIEAASEESKNANGQTIEFNTTVIVTPAAGKTFVAVTKQRGFLDGIKEAIVLIEKQRRRSGLSKEETRKTQS</sequence>
<dbReference type="PROSITE" id="PS51371">
    <property type="entry name" value="CBS"/>
    <property type="match status" value="3"/>
</dbReference>
<dbReference type="SUPFAM" id="SSF54631">
    <property type="entry name" value="CBS-domain pair"/>
    <property type="match status" value="2"/>
</dbReference>
<dbReference type="eggNOG" id="COG0517">
    <property type="taxonomic scope" value="Bacteria"/>
</dbReference>
<dbReference type="InterPro" id="IPR051257">
    <property type="entry name" value="Diverse_CBS-Domain"/>
</dbReference>
<evidence type="ECO:0000259" key="3">
    <source>
        <dbReference type="PROSITE" id="PS51371"/>
    </source>
</evidence>
<dbReference type="Pfam" id="PF00571">
    <property type="entry name" value="CBS"/>
    <property type="match status" value="3"/>
</dbReference>
<dbReference type="PATRIC" id="fig|237368.3.peg.801"/>
<feature type="domain" description="CBS" evidence="3">
    <location>
        <begin position="64"/>
        <end position="121"/>
    </location>
</feature>
<gene>
    <name evidence="4" type="ORF">SCABRO_00746</name>
</gene>
<feature type="domain" description="CBS" evidence="3">
    <location>
        <begin position="152"/>
        <end position="211"/>
    </location>
</feature>
<organism evidence="4 5">
    <name type="scientific">Candidatus Scalindua brodae</name>
    <dbReference type="NCBI Taxonomy" id="237368"/>
    <lineage>
        <taxon>Bacteria</taxon>
        <taxon>Pseudomonadati</taxon>
        <taxon>Planctomycetota</taxon>
        <taxon>Candidatus Brocadiia</taxon>
        <taxon>Candidatus Brocadiales</taxon>
        <taxon>Candidatus Scalinduaceae</taxon>
        <taxon>Candidatus Scalindua</taxon>
    </lineage>
</organism>
<evidence type="ECO:0000256" key="2">
    <source>
        <dbReference type="PROSITE-ProRule" id="PRU00703"/>
    </source>
</evidence>
<keyword evidence="1 2" id="KW-0129">CBS domain</keyword>
<dbReference type="EMBL" id="JRYO01000056">
    <property type="protein sequence ID" value="KHE93451.1"/>
    <property type="molecule type" value="Genomic_DNA"/>
</dbReference>
<proteinExistence type="predicted"/>
<dbReference type="InterPro" id="IPR046342">
    <property type="entry name" value="CBS_dom_sf"/>
</dbReference>
<accession>A0A0B0EN80</accession>
<dbReference type="Proteomes" id="UP000030652">
    <property type="component" value="Unassembled WGS sequence"/>
</dbReference>
<dbReference type="PANTHER" id="PTHR43080:SF2">
    <property type="entry name" value="CBS DOMAIN-CONTAINING PROTEIN"/>
    <property type="match status" value="1"/>
</dbReference>
<dbReference type="SMART" id="SM00116">
    <property type="entry name" value="CBS"/>
    <property type="match status" value="3"/>
</dbReference>
<dbReference type="AlphaFoldDB" id="A0A0B0EN80"/>
<evidence type="ECO:0000313" key="5">
    <source>
        <dbReference type="Proteomes" id="UP000030652"/>
    </source>
</evidence>
<feature type="domain" description="CBS" evidence="3">
    <location>
        <begin position="1"/>
        <end position="56"/>
    </location>
</feature>
<dbReference type="PANTHER" id="PTHR43080">
    <property type="entry name" value="CBS DOMAIN-CONTAINING PROTEIN CBSX3, MITOCHONDRIAL"/>
    <property type="match status" value="1"/>
</dbReference>
<comment type="caution">
    <text evidence="4">The sequence shown here is derived from an EMBL/GenBank/DDBJ whole genome shotgun (WGS) entry which is preliminary data.</text>
</comment>
<name>A0A0B0EN80_9BACT</name>
<protein>
    <submittedName>
        <fullName evidence="4">Inosine 5'-monophosphate dehydrogenase</fullName>
    </submittedName>
</protein>
<evidence type="ECO:0000313" key="4">
    <source>
        <dbReference type="EMBL" id="KHE93451.1"/>
    </source>
</evidence>